<keyword evidence="2" id="KW-0489">Methyltransferase</keyword>
<evidence type="ECO:0000313" key="2">
    <source>
        <dbReference type="EMBL" id="MBO0932658.1"/>
    </source>
</evidence>
<dbReference type="EMBL" id="JAFMYU010000014">
    <property type="protein sequence ID" value="MBO0932658.1"/>
    <property type="molecule type" value="Genomic_DNA"/>
</dbReference>
<dbReference type="GO" id="GO:0008168">
    <property type="term" value="F:methyltransferase activity"/>
    <property type="evidence" value="ECO:0007669"/>
    <property type="project" value="UniProtKB-KW"/>
</dbReference>
<sequence length="294" mass="33017">MEELTNCPLCGGDKFLPYIHCTDTLVSQRVFCIQQCSQCQLLFTNPRPDADSIGQYYQSDAYISHDDTRTGLMDVAYRTVRSYTLQQKEKLIRNAMGKVGKLLDYGCGTGAFLETCQQKGWTVNGYEPDPDARKLATERVEKPILMNVNDINAAGPFDVITLWHVLEHVADLSKTINRLSNSIRIGGSLVIAIPNPLSADAKQFKQHWAAYDVPRHLYHFAPDVLKRLIEPAGFALEKQVPMKFDAFYIAMMSTKARDGQTQYAESLKAGIASNREAAKTGNYSSLTYLFRKVK</sequence>
<proteinExistence type="predicted"/>
<dbReference type="InterPro" id="IPR029063">
    <property type="entry name" value="SAM-dependent_MTases_sf"/>
</dbReference>
<dbReference type="SUPFAM" id="SSF53335">
    <property type="entry name" value="S-adenosyl-L-methionine-dependent methyltransferases"/>
    <property type="match status" value="1"/>
</dbReference>
<reference evidence="2 3" key="1">
    <citation type="submission" date="2021-03" db="EMBL/GenBank/DDBJ databases">
        <title>Fibrella sp. HMF5036 genome sequencing and assembly.</title>
        <authorList>
            <person name="Kang H."/>
            <person name="Kim H."/>
            <person name="Bae S."/>
            <person name="Joh K."/>
        </authorList>
    </citation>
    <scope>NUCLEOTIDE SEQUENCE [LARGE SCALE GENOMIC DNA]</scope>
    <source>
        <strain evidence="2 3">HMF5036</strain>
    </source>
</reference>
<dbReference type="GO" id="GO:0032259">
    <property type="term" value="P:methylation"/>
    <property type="evidence" value="ECO:0007669"/>
    <property type="project" value="UniProtKB-KW"/>
</dbReference>
<keyword evidence="3" id="KW-1185">Reference proteome</keyword>
<name>A0A939GA91_9BACT</name>
<dbReference type="PANTHER" id="PTHR43861">
    <property type="entry name" value="TRANS-ACONITATE 2-METHYLTRANSFERASE-RELATED"/>
    <property type="match status" value="1"/>
</dbReference>
<dbReference type="PANTHER" id="PTHR43861:SF3">
    <property type="entry name" value="PUTATIVE (AFU_ORTHOLOGUE AFUA_2G14390)-RELATED"/>
    <property type="match status" value="1"/>
</dbReference>
<protein>
    <submittedName>
        <fullName evidence="2">Class I SAM-dependent methyltransferase</fullName>
    </submittedName>
</protein>
<dbReference type="Gene3D" id="3.40.50.150">
    <property type="entry name" value="Vaccinia Virus protein VP39"/>
    <property type="match status" value="1"/>
</dbReference>
<dbReference type="Pfam" id="PF13489">
    <property type="entry name" value="Methyltransf_23"/>
    <property type="match status" value="1"/>
</dbReference>
<evidence type="ECO:0000256" key="1">
    <source>
        <dbReference type="ARBA" id="ARBA00022679"/>
    </source>
</evidence>
<evidence type="ECO:0000313" key="3">
    <source>
        <dbReference type="Proteomes" id="UP000664795"/>
    </source>
</evidence>
<organism evidence="2 3">
    <name type="scientific">Fibrella aquatilis</name>
    <dbReference type="NCBI Taxonomy" id="2817059"/>
    <lineage>
        <taxon>Bacteria</taxon>
        <taxon>Pseudomonadati</taxon>
        <taxon>Bacteroidota</taxon>
        <taxon>Cytophagia</taxon>
        <taxon>Cytophagales</taxon>
        <taxon>Spirosomataceae</taxon>
        <taxon>Fibrella</taxon>
    </lineage>
</organism>
<dbReference type="Proteomes" id="UP000664795">
    <property type="component" value="Unassembled WGS sequence"/>
</dbReference>
<dbReference type="RefSeq" id="WP_207336625.1">
    <property type="nucleotide sequence ID" value="NZ_JAFMYU010000014.1"/>
</dbReference>
<accession>A0A939GA91</accession>
<comment type="caution">
    <text evidence="2">The sequence shown here is derived from an EMBL/GenBank/DDBJ whole genome shotgun (WGS) entry which is preliminary data.</text>
</comment>
<gene>
    <name evidence="2" type="ORF">J2I48_16735</name>
</gene>
<keyword evidence="1" id="KW-0808">Transferase</keyword>
<dbReference type="AlphaFoldDB" id="A0A939GA91"/>
<dbReference type="CDD" id="cd02440">
    <property type="entry name" value="AdoMet_MTases"/>
    <property type="match status" value="1"/>
</dbReference>